<dbReference type="SMART" id="SM00283">
    <property type="entry name" value="MA"/>
    <property type="match status" value="1"/>
</dbReference>
<dbReference type="Pfam" id="PF17200">
    <property type="entry name" value="sCache_2"/>
    <property type="match status" value="1"/>
</dbReference>
<feature type="transmembrane region" description="Helical" evidence="11">
    <location>
        <begin position="12"/>
        <end position="33"/>
    </location>
</feature>
<evidence type="ECO:0000259" key="14">
    <source>
        <dbReference type="PROSITE" id="PS50885"/>
    </source>
</evidence>
<dbReference type="Pfam" id="PF00672">
    <property type="entry name" value="HAMP"/>
    <property type="match status" value="1"/>
</dbReference>
<dbReference type="CDD" id="cd06225">
    <property type="entry name" value="HAMP"/>
    <property type="match status" value="1"/>
</dbReference>
<keyword evidence="16" id="KW-1185">Reference proteome</keyword>
<comment type="similarity">
    <text evidence="8">Belongs to the methyl-accepting chemotaxis (MCP) protein family.</text>
</comment>
<keyword evidence="4 11" id="KW-0812">Transmembrane</keyword>
<feature type="domain" description="Methyl-accepting transducer" evidence="12">
    <location>
        <begin position="307"/>
        <end position="529"/>
    </location>
</feature>
<dbReference type="PROSITE" id="PS50111">
    <property type="entry name" value="CHEMOTAXIS_TRANSDUC_2"/>
    <property type="match status" value="1"/>
</dbReference>
<evidence type="ECO:0000313" key="15">
    <source>
        <dbReference type="EMBL" id="MBP2293952.1"/>
    </source>
</evidence>
<keyword evidence="2" id="KW-1003">Cell membrane</keyword>
<evidence type="ECO:0000256" key="4">
    <source>
        <dbReference type="ARBA" id="ARBA00022692"/>
    </source>
</evidence>
<dbReference type="InterPro" id="IPR000727">
    <property type="entry name" value="T_SNARE_dom"/>
</dbReference>
<dbReference type="InterPro" id="IPR033480">
    <property type="entry name" value="sCache_2"/>
</dbReference>
<evidence type="ECO:0000313" key="16">
    <source>
        <dbReference type="Proteomes" id="UP000781958"/>
    </source>
</evidence>
<keyword evidence="5 11" id="KW-1133">Transmembrane helix</keyword>
<dbReference type="PROSITE" id="PS50192">
    <property type="entry name" value="T_SNARE"/>
    <property type="match status" value="1"/>
</dbReference>
<organism evidence="15 16">
    <name type="scientific">Azospirillum rugosum</name>
    <dbReference type="NCBI Taxonomy" id="416170"/>
    <lineage>
        <taxon>Bacteria</taxon>
        <taxon>Pseudomonadati</taxon>
        <taxon>Pseudomonadota</taxon>
        <taxon>Alphaproteobacteria</taxon>
        <taxon>Rhodospirillales</taxon>
        <taxon>Azospirillaceae</taxon>
        <taxon>Azospirillum</taxon>
    </lineage>
</organism>
<evidence type="ECO:0000256" key="11">
    <source>
        <dbReference type="SAM" id="Phobius"/>
    </source>
</evidence>
<dbReference type="Proteomes" id="UP000781958">
    <property type="component" value="Unassembled WGS sequence"/>
</dbReference>
<keyword evidence="7 9" id="KW-0807">Transducer</keyword>
<protein>
    <submittedName>
        <fullName evidence="15">Methyl-accepting chemotaxis protein</fullName>
    </submittedName>
</protein>
<dbReference type="PANTHER" id="PTHR32089:SF112">
    <property type="entry name" value="LYSOZYME-LIKE PROTEIN-RELATED"/>
    <property type="match status" value="1"/>
</dbReference>
<dbReference type="PANTHER" id="PTHR32089">
    <property type="entry name" value="METHYL-ACCEPTING CHEMOTAXIS PROTEIN MCPB"/>
    <property type="match status" value="1"/>
</dbReference>
<comment type="subcellular location">
    <subcellularLocation>
        <location evidence="1">Cell inner membrane</location>
        <topology evidence="1">Multi-pass membrane protein</topology>
    </subcellularLocation>
</comment>
<keyword evidence="3" id="KW-0997">Cell inner membrane</keyword>
<feature type="transmembrane region" description="Helical" evidence="11">
    <location>
        <begin position="190"/>
        <end position="213"/>
    </location>
</feature>
<dbReference type="Gene3D" id="1.10.287.950">
    <property type="entry name" value="Methyl-accepting chemotaxis protein"/>
    <property type="match status" value="1"/>
</dbReference>
<evidence type="ECO:0000256" key="1">
    <source>
        <dbReference type="ARBA" id="ARBA00004429"/>
    </source>
</evidence>
<dbReference type="SMART" id="SM01049">
    <property type="entry name" value="Cache_2"/>
    <property type="match status" value="1"/>
</dbReference>
<dbReference type="Pfam" id="PF00015">
    <property type="entry name" value="MCPsignal"/>
    <property type="match status" value="1"/>
</dbReference>
<accession>A0ABS4SN86</accession>
<evidence type="ECO:0000259" key="12">
    <source>
        <dbReference type="PROSITE" id="PS50111"/>
    </source>
</evidence>
<evidence type="ECO:0000256" key="3">
    <source>
        <dbReference type="ARBA" id="ARBA00022519"/>
    </source>
</evidence>
<feature type="domain" description="HAMP" evidence="14">
    <location>
        <begin position="213"/>
        <end position="266"/>
    </location>
</feature>
<dbReference type="Gene3D" id="6.10.340.10">
    <property type="match status" value="1"/>
</dbReference>
<reference evidence="15 16" key="1">
    <citation type="submission" date="2021-03" db="EMBL/GenBank/DDBJ databases">
        <title>Genomic Encyclopedia of Type Strains, Phase III (KMG-III): the genomes of soil and plant-associated and newly described type strains.</title>
        <authorList>
            <person name="Whitman W."/>
        </authorList>
    </citation>
    <scope>NUCLEOTIDE SEQUENCE [LARGE SCALE GENOMIC DNA]</scope>
    <source>
        <strain evidence="15 16">IMMIB AFH-6</strain>
    </source>
</reference>
<dbReference type="PROSITE" id="PS50885">
    <property type="entry name" value="HAMP"/>
    <property type="match status" value="1"/>
</dbReference>
<evidence type="ECO:0000256" key="2">
    <source>
        <dbReference type="ARBA" id="ARBA00022475"/>
    </source>
</evidence>
<feature type="region of interest" description="Disordered" evidence="10">
    <location>
        <begin position="511"/>
        <end position="531"/>
    </location>
</feature>
<evidence type="ECO:0000259" key="13">
    <source>
        <dbReference type="PROSITE" id="PS50192"/>
    </source>
</evidence>
<proteinExistence type="inferred from homology"/>
<sequence>MILTKLSIRAKLWSLVAAASVAAFAIAGAGLYLNYDRMVRDRLDTLKAVVELGVTLATTLEADAASGKITRDEAQARFRAAVAGIRYEGGKEYIFAHTMDGFGFAHINPKMIGADVKPLKSANGVHMIEEFIRMVRAKGEGVLEYDWPRTVGGTDLSVKVGYVRGFAPWNIFIGSGTFVDDIRGAFLDQLWTLAAVIAVLALPAIGLIAWVGADLSRVLRGLGAKMRALADGDLATRFPEAERGDEIGAMAQAALVFQNNAEEKRRLEGEQAESARRAEEEKRQSMLALAARFEQSVGAVVRTVSDSAATMEARAAEMSRAASQTDQLATTVAAATEQTSANVQTVAAASEELSSSIHEISRQVAESSRIAAEAVGLSGRANDKVGGLAEAVQKIGAVVQLINDIASQTNLLALNATIEAARAGEAGKGFAVVASEVKALANQTAKATEEIAAQVSNIQTVTGEAVGEIHGVTQVIVRVNEIATSIASAVEQQGAATREISRNVQEAASGTQEVSANISGVTGAATQSGETARDVLEMSRQLGHQLDTLHRQVGVFLEQLRAA</sequence>
<evidence type="ECO:0000256" key="9">
    <source>
        <dbReference type="PROSITE-ProRule" id="PRU00284"/>
    </source>
</evidence>
<evidence type="ECO:0000256" key="6">
    <source>
        <dbReference type="ARBA" id="ARBA00023136"/>
    </source>
</evidence>
<dbReference type="EMBL" id="JAGINP010000013">
    <property type="protein sequence ID" value="MBP2293952.1"/>
    <property type="molecule type" value="Genomic_DNA"/>
</dbReference>
<evidence type="ECO:0000256" key="7">
    <source>
        <dbReference type="ARBA" id="ARBA00023224"/>
    </source>
</evidence>
<dbReference type="PRINTS" id="PR00260">
    <property type="entry name" value="CHEMTRNSDUCR"/>
</dbReference>
<dbReference type="InterPro" id="IPR004090">
    <property type="entry name" value="Chemotax_Me-accpt_rcpt"/>
</dbReference>
<gene>
    <name evidence="15" type="ORF">J2851_003737</name>
</gene>
<comment type="caution">
    <text evidence="15">The sequence shown here is derived from an EMBL/GenBank/DDBJ whole genome shotgun (WGS) entry which is preliminary data.</text>
</comment>
<dbReference type="SUPFAM" id="SSF58104">
    <property type="entry name" value="Methyl-accepting chemotaxis protein (MCP) signaling domain"/>
    <property type="match status" value="1"/>
</dbReference>
<feature type="compositionally biased region" description="Polar residues" evidence="10">
    <location>
        <begin position="511"/>
        <end position="530"/>
    </location>
</feature>
<dbReference type="Gene3D" id="3.30.450.20">
    <property type="entry name" value="PAS domain"/>
    <property type="match status" value="1"/>
</dbReference>
<evidence type="ECO:0000256" key="8">
    <source>
        <dbReference type="ARBA" id="ARBA00029447"/>
    </source>
</evidence>
<dbReference type="InterPro" id="IPR004089">
    <property type="entry name" value="MCPsignal_dom"/>
</dbReference>
<dbReference type="RefSeq" id="WP_209767874.1">
    <property type="nucleotide sequence ID" value="NZ_JAGINP010000013.1"/>
</dbReference>
<dbReference type="InterPro" id="IPR003660">
    <property type="entry name" value="HAMP_dom"/>
</dbReference>
<name>A0ABS4SN86_9PROT</name>
<evidence type="ECO:0000256" key="10">
    <source>
        <dbReference type="SAM" id="MobiDB-lite"/>
    </source>
</evidence>
<keyword evidence="6 11" id="KW-0472">Membrane</keyword>
<feature type="domain" description="T-SNARE coiled-coil homology" evidence="13">
    <location>
        <begin position="459"/>
        <end position="521"/>
    </location>
</feature>
<evidence type="ECO:0000256" key="5">
    <source>
        <dbReference type="ARBA" id="ARBA00022989"/>
    </source>
</evidence>